<feature type="transmembrane region" description="Helical" evidence="12">
    <location>
        <begin position="315"/>
        <end position="340"/>
    </location>
</feature>
<keyword evidence="14" id="KW-1185">Reference proteome</keyword>
<evidence type="ECO:0000256" key="12">
    <source>
        <dbReference type="SAM" id="Phobius"/>
    </source>
</evidence>
<dbReference type="AlphaFoldDB" id="A0AAN7ZY55"/>
<keyword evidence="8 10" id="KW-0012">Acyltransferase</keyword>
<feature type="transmembrane region" description="Helical" evidence="12">
    <location>
        <begin position="273"/>
        <end position="295"/>
    </location>
</feature>
<evidence type="ECO:0000313" key="13">
    <source>
        <dbReference type="EMBL" id="KAK5780511.1"/>
    </source>
</evidence>
<comment type="similarity">
    <text evidence="2 10">Belongs to the membrane-bound acyltransferase family. Sterol o-acyltransferase subfamily.</text>
</comment>
<proteinExistence type="inferred from homology"/>
<dbReference type="EMBL" id="JAWIZZ010000041">
    <property type="protein sequence ID" value="KAK5780511.1"/>
    <property type="molecule type" value="Genomic_DNA"/>
</dbReference>
<dbReference type="InterPro" id="IPR004299">
    <property type="entry name" value="MBOAT_fam"/>
</dbReference>
<gene>
    <name evidence="13" type="ORF">RI543_002271</name>
</gene>
<evidence type="ECO:0000256" key="9">
    <source>
        <dbReference type="ARBA" id="ARBA00023568"/>
    </source>
</evidence>
<evidence type="ECO:0000256" key="10">
    <source>
        <dbReference type="PIRNR" id="PIRNR000439"/>
    </source>
</evidence>
<reference evidence="14" key="1">
    <citation type="submission" date="2023-07" db="EMBL/GenBank/DDBJ databases">
        <title>A draft genome of Kazachstania heterogenica Y-27499.</title>
        <authorList>
            <person name="Donic C."/>
            <person name="Kralova J.S."/>
            <person name="Fidel L."/>
            <person name="Ben-Dor S."/>
            <person name="Jung S."/>
        </authorList>
    </citation>
    <scope>NUCLEOTIDE SEQUENCE [LARGE SCALE GENOMIC DNA]</scope>
    <source>
        <strain evidence="14">Y27499</strain>
    </source>
</reference>
<name>A0AAN7ZY55_9SACH</name>
<comment type="function">
    <text evidence="9">Sterol O-acyltransferase that catalyzes the formation of stery esters.</text>
</comment>
<evidence type="ECO:0000256" key="6">
    <source>
        <dbReference type="ARBA" id="ARBA00022989"/>
    </source>
</evidence>
<keyword evidence="5 10" id="KW-0256">Endoplasmic reticulum</keyword>
<comment type="caution">
    <text evidence="13">The sequence shown here is derived from an EMBL/GenBank/DDBJ whole genome shotgun (WGS) entry which is preliminary data.</text>
</comment>
<organism evidence="13 14">
    <name type="scientific">Arxiozyma heterogenica</name>
    <dbReference type="NCBI Taxonomy" id="278026"/>
    <lineage>
        <taxon>Eukaryota</taxon>
        <taxon>Fungi</taxon>
        <taxon>Dikarya</taxon>
        <taxon>Ascomycota</taxon>
        <taxon>Saccharomycotina</taxon>
        <taxon>Saccharomycetes</taxon>
        <taxon>Saccharomycetales</taxon>
        <taxon>Saccharomycetaceae</taxon>
        <taxon>Arxiozyma</taxon>
    </lineage>
</organism>
<evidence type="ECO:0000313" key="14">
    <source>
        <dbReference type="Proteomes" id="UP001306508"/>
    </source>
</evidence>
<evidence type="ECO:0000256" key="1">
    <source>
        <dbReference type="ARBA" id="ARBA00004477"/>
    </source>
</evidence>
<evidence type="ECO:0000256" key="2">
    <source>
        <dbReference type="ARBA" id="ARBA00009010"/>
    </source>
</evidence>
<keyword evidence="6 12" id="KW-1133">Transmembrane helix</keyword>
<dbReference type="GO" id="GO:0034737">
    <property type="term" value="F:ergosterol O-acyltransferase activity"/>
    <property type="evidence" value="ECO:0007669"/>
    <property type="project" value="TreeGrafter"/>
</dbReference>
<dbReference type="InterPro" id="IPR014371">
    <property type="entry name" value="Oat_ACAT_DAG_ARE"/>
</dbReference>
<keyword evidence="4 12" id="KW-0812">Transmembrane</keyword>
<evidence type="ECO:0000256" key="7">
    <source>
        <dbReference type="ARBA" id="ARBA00023136"/>
    </source>
</evidence>
<feature type="transmembrane region" description="Helical" evidence="12">
    <location>
        <begin position="176"/>
        <end position="194"/>
    </location>
</feature>
<feature type="active site" evidence="11">
    <location>
        <position position="414"/>
    </location>
</feature>
<dbReference type="PANTHER" id="PTHR10408">
    <property type="entry name" value="STEROL O-ACYLTRANSFERASE"/>
    <property type="match status" value="1"/>
</dbReference>
<evidence type="ECO:0000256" key="11">
    <source>
        <dbReference type="PIRSR" id="PIRSR000439-1"/>
    </source>
</evidence>
<dbReference type="Proteomes" id="UP001306508">
    <property type="component" value="Unassembled WGS sequence"/>
</dbReference>
<protein>
    <recommendedName>
        <fullName evidence="10">O-acyltransferase</fullName>
    </recommendedName>
</protein>
<evidence type="ECO:0000256" key="5">
    <source>
        <dbReference type="ARBA" id="ARBA00022824"/>
    </source>
</evidence>
<keyword evidence="3 10" id="KW-0808">Transferase</keyword>
<evidence type="ECO:0000256" key="4">
    <source>
        <dbReference type="ARBA" id="ARBA00022692"/>
    </source>
</evidence>
<comment type="subcellular location">
    <subcellularLocation>
        <location evidence="1 10">Endoplasmic reticulum membrane</location>
        <topology evidence="1 10">Multi-pass membrane protein</topology>
    </subcellularLocation>
</comment>
<dbReference type="PIRSF" id="PIRSF000439">
    <property type="entry name" value="Oat_ACAT_DAG_ARE"/>
    <property type="match status" value="1"/>
</dbReference>
<sequence length="434" mass="51077">MTEQSNITDNKEFLKTQELNSINQKLEKSLIVNVKPVSLLDIQNREQCAALVEKQTVFTEDITEVLSNNQEKDADVFQNEIVKLHLQNINKLENFRYKKDHITIISFFSDVDSGPRSTLMDSVLVTPFLTSFKGPFIEKQMKQVIRETKTKQSDDDDERFFSKVEHSNNLGSNFSGFYITMWMIFGWTILHAAFSKWALSKYKNSVPSPVLATLQRSQTFCEYELSTQSSTTEFPANICFKNYTLFCLYPTLVYQIDYPRSKKIRWMYVFQKFCAVIGVLCLMVITSQLYLYPYITNTINITSNGGWPDLWTSTIYWFCLLVDVLPGFSIIFLLTFYFIWDALLNFVAELTQFTDRYFYGDWWNCVSFSEWSRIWNVPVHKFLLRHIFHSSMKHWKLSSTTATWVTFGLSSMLHEFSIYNKYIFHNILTDFNFK</sequence>
<evidence type="ECO:0000256" key="3">
    <source>
        <dbReference type="ARBA" id="ARBA00022679"/>
    </source>
</evidence>
<dbReference type="Pfam" id="PF03062">
    <property type="entry name" value="MBOAT"/>
    <property type="match status" value="1"/>
</dbReference>
<dbReference type="GO" id="GO:0005789">
    <property type="term" value="C:endoplasmic reticulum membrane"/>
    <property type="evidence" value="ECO:0007669"/>
    <property type="project" value="UniProtKB-SubCell"/>
</dbReference>
<evidence type="ECO:0000256" key="8">
    <source>
        <dbReference type="ARBA" id="ARBA00023315"/>
    </source>
</evidence>
<dbReference type="GO" id="GO:0008204">
    <property type="term" value="P:ergosterol metabolic process"/>
    <property type="evidence" value="ECO:0007669"/>
    <property type="project" value="TreeGrafter"/>
</dbReference>
<keyword evidence="7 10" id="KW-0472">Membrane</keyword>
<accession>A0AAN7ZY55</accession>
<dbReference type="PANTHER" id="PTHR10408:SF23">
    <property type="entry name" value="STEROL O-ACYLTRANSFERASE 1-RELATED"/>
    <property type="match status" value="1"/>
</dbReference>